<proteinExistence type="predicted"/>
<feature type="compositionally biased region" description="Basic and acidic residues" evidence="1">
    <location>
        <begin position="244"/>
        <end position="262"/>
    </location>
</feature>
<keyword evidence="3" id="KW-1185">Reference proteome</keyword>
<reference evidence="2" key="1">
    <citation type="journal article" date="2014" name="Int. J. Syst. Evol. Microbiol.">
        <title>Complete genome sequence of Corynebacterium casei LMG S-19264T (=DSM 44701T), isolated from a smear-ripened cheese.</title>
        <authorList>
            <consortium name="US DOE Joint Genome Institute (JGI-PGF)"/>
            <person name="Walter F."/>
            <person name="Albersmeier A."/>
            <person name="Kalinowski J."/>
            <person name="Ruckert C."/>
        </authorList>
    </citation>
    <scope>NUCLEOTIDE SEQUENCE</scope>
    <source>
        <strain evidence="2">JCM 4335</strain>
    </source>
</reference>
<dbReference type="Proteomes" id="UP000654123">
    <property type="component" value="Unassembled WGS sequence"/>
</dbReference>
<protein>
    <submittedName>
        <fullName evidence="2">Uncharacterized protein</fullName>
    </submittedName>
</protein>
<dbReference type="AlphaFoldDB" id="A0A918AZA2"/>
<name>A0A918AZA2_9ACTN</name>
<reference evidence="2" key="2">
    <citation type="submission" date="2020-09" db="EMBL/GenBank/DDBJ databases">
        <authorList>
            <person name="Sun Q."/>
            <person name="Ohkuma M."/>
        </authorList>
    </citation>
    <scope>NUCLEOTIDE SEQUENCE</scope>
    <source>
        <strain evidence="2">JCM 4335</strain>
    </source>
</reference>
<feature type="region of interest" description="Disordered" evidence="1">
    <location>
        <begin position="242"/>
        <end position="262"/>
    </location>
</feature>
<feature type="region of interest" description="Disordered" evidence="1">
    <location>
        <begin position="40"/>
        <end position="64"/>
    </location>
</feature>
<dbReference type="EMBL" id="BMSV01000002">
    <property type="protein sequence ID" value="GGP96305.1"/>
    <property type="molecule type" value="Genomic_DNA"/>
</dbReference>
<gene>
    <name evidence="2" type="ORF">GCM10010249_13100</name>
</gene>
<organism evidence="2 3">
    <name type="scientific">Streptomyces roseolilacinus</name>
    <dbReference type="NCBI Taxonomy" id="66904"/>
    <lineage>
        <taxon>Bacteria</taxon>
        <taxon>Bacillati</taxon>
        <taxon>Actinomycetota</taxon>
        <taxon>Actinomycetes</taxon>
        <taxon>Kitasatosporales</taxon>
        <taxon>Streptomycetaceae</taxon>
        <taxon>Streptomyces</taxon>
    </lineage>
</organism>
<evidence type="ECO:0000313" key="2">
    <source>
        <dbReference type="EMBL" id="GGP96305.1"/>
    </source>
</evidence>
<evidence type="ECO:0000313" key="3">
    <source>
        <dbReference type="Proteomes" id="UP000654123"/>
    </source>
</evidence>
<comment type="caution">
    <text evidence="2">The sequence shown here is derived from an EMBL/GenBank/DDBJ whole genome shotgun (WGS) entry which is preliminary data.</text>
</comment>
<sequence>MCEMVGAPQGGGMRSTSFLKPALMVALGCVVLSGCGTQNAGAGRSPAGGTVSAAPPSDALPGDDDAELRFLALMTRTAQGCAPDAPEGGGSAPAPEDLPGGEGAPAPRYGPGETPPGVPNAEGEIPVPLDDPAPPGPIRESTGPTPVEPVEEVLLTGVEECDGGEHAERVREAFGNTGTTDYRAMRERLTDLGYPASRIHRMPDRAGVPRVRLDLRVMGGHLALEVTTAGRGVIVEAFGAPETEDVKVTDVRREREPDTPES</sequence>
<feature type="region of interest" description="Disordered" evidence="1">
    <location>
        <begin position="80"/>
        <end position="146"/>
    </location>
</feature>
<accession>A0A918AZA2</accession>
<evidence type="ECO:0000256" key="1">
    <source>
        <dbReference type="SAM" id="MobiDB-lite"/>
    </source>
</evidence>